<dbReference type="GO" id="GO:0000289">
    <property type="term" value="P:nuclear-transcribed mRNA poly(A) tail shortening"/>
    <property type="evidence" value="ECO:0007669"/>
    <property type="project" value="TreeGrafter"/>
</dbReference>
<comment type="subcellular location">
    <subcellularLocation>
        <location evidence="1">Cytoplasm</location>
    </subcellularLocation>
</comment>
<proteinExistence type="predicted"/>
<dbReference type="InterPro" id="IPR037093">
    <property type="entry name" value="PHAT_dom_sf"/>
</dbReference>
<evidence type="ECO:0000256" key="3">
    <source>
        <dbReference type="SAM" id="MobiDB-lite"/>
    </source>
</evidence>
<evidence type="ECO:0000313" key="5">
    <source>
        <dbReference type="Proteomes" id="UP000030764"/>
    </source>
</evidence>
<reference evidence="4 5" key="1">
    <citation type="journal article" date="2014" name="Nat. Genet.">
        <title>Genome and transcriptome of the porcine whipworm Trichuris suis.</title>
        <authorList>
            <person name="Jex A.R."/>
            <person name="Nejsum P."/>
            <person name="Schwarz E.M."/>
            <person name="Hu L."/>
            <person name="Young N.D."/>
            <person name="Hall R.S."/>
            <person name="Korhonen P.K."/>
            <person name="Liao S."/>
            <person name="Thamsborg S."/>
            <person name="Xia J."/>
            <person name="Xu P."/>
            <person name="Wang S."/>
            <person name="Scheerlinck J.P."/>
            <person name="Hofmann A."/>
            <person name="Sternberg P.W."/>
            <person name="Wang J."/>
            <person name="Gasser R.B."/>
        </authorList>
    </citation>
    <scope>NUCLEOTIDE SEQUENCE [LARGE SCALE GENOMIC DNA]</scope>
    <source>
        <strain evidence="4">DCEP-RM93M</strain>
    </source>
</reference>
<dbReference type="EMBL" id="KL363284">
    <property type="protein sequence ID" value="KFD48789.1"/>
    <property type="molecule type" value="Genomic_DNA"/>
</dbReference>
<sequence>MMDYGAEMSRPHSEPTVLASCRTAAANGWTFPADVQPPPMQQTTSRRQSPVATDGSHFAYNAFPQAREPLVDYKARSTVSSSLSYPAHSGMSAMRPSLPTSKESDEQSPGEEDIFTLMSLFNSRNVSTDERAQREGEGQSAPSANVPAGMRGGCIYCSFMEHSICALFADVPQWLKILRLHKYAELFVGLSYEEMLSLDERSRRFEVGMTIIGSCYRTRSLQAITSGARRKLLLSIQRLRRRATTLKEIEMGGFLKSGSMKASLTELKAIAESPICPYREIVGNVGEAKMDGFNLLPDEVDDRNIPAHLTRVLGKACTQLKAFSELDEESISMCCDILEHCILHEAFTSNQKKRLNTWNKELRRAWFSYQKNAEEQQLAMERPVRGRRGRGSSNQTFSNEYREPCNDKRDFGRRRNRESHQRSNANECSRRASMASPWRSDNNGRTDRKNGRRNQMDVQRGIIAAKNCIQKVPLNRKNRSSICHNGSPRNRIQQVNGESKAPNDQNVRLKNASPQMLIRDGWTYCKERSSNRFAFN</sequence>
<feature type="compositionally biased region" description="Polar residues" evidence="3">
    <location>
        <begin position="41"/>
        <end position="51"/>
    </location>
</feature>
<dbReference type="GO" id="GO:0003729">
    <property type="term" value="F:mRNA binding"/>
    <property type="evidence" value="ECO:0007669"/>
    <property type="project" value="TreeGrafter"/>
</dbReference>
<accession>A0A085LUZ3</accession>
<dbReference type="AlphaFoldDB" id="A0A085LUZ3"/>
<dbReference type="Gene3D" id="1.25.40.170">
    <property type="entry name" value="Smaug, PHAT domain"/>
    <property type="match status" value="1"/>
</dbReference>
<evidence type="ECO:0008006" key="6">
    <source>
        <dbReference type="Google" id="ProtNLM"/>
    </source>
</evidence>
<name>A0A085LUZ3_9BILA</name>
<dbReference type="Proteomes" id="UP000030764">
    <property type="component" value="Unassembled WGS sequence"/>
</dbReference>
<keyword evidence="2" id="KW-0963">Cytoplasm</keyword>
<gene>
    <name evidence="4" type="ORF">M513_10344</name>
</gene>
<dbReference type="PANTHER" id="PTHR12515:SF5">
    <property type="entry name" value="PROTEIN SMAUG"/>
    <property type="match status" value="1"/>
</dbReference>
<dbReference type="GO" id="GO:0030371">
    <property type="term" value="F:translation repressor activity"/>
    <property type="evidence" value="ECO:0007669"/>
    <property type="project" value="InterPro"/>
</dbReference>
<dbReference type="InterPro" id="IPR050897">
    <property type="entry name" value="SMAUG/VTS1_RNA-bind"/>
</dbReference>
<feature type="region of interest" description="Disordered" evidence="3">
    <location>
        <begin position="29"/>
        <end position="52"/>
    </location>
</feature>
<evidence type="ECO:0000256" key="2">
    <source>
        <dbReference type="ARBA" id="ARBA00022490"/>
    </source>
</evidence>
<dbReference type="SUPFAM" id="SSF47769">
    <property type="entry name" value="SAM/Pointed domain"/>
    <property type="match status" value="1"/>
</dbReference>
<dbReference type="InterPro" id="IPR013761">
    <property type="entry name" value="SAM/pointed_sf"/>
</dbReference>
<dbReference type="GO" id="GO:0000932">
    <property type="term" value="C:P-body"/>
    <property type="evidence" value="ECO:0007669"/>
    <property type="project" value="TreeGrafter"/>
</dbReference>
<keyword evidence="5" id="KW-1185">Reference proteome</keyword>
<evidence type="ECO:0000256" key="1">
    <source>
        <dbReference type="ARBA" id="ARBA00004496"/>
    </source>
</evidence>
<protein>
    <recommendedName>
        <fullName evidence="6">SAM domain-containing protein</fullName>
    </recommendedName>
</protein>
<feature type="region of interest" description="Disordered" evidence="3">
    <location>
        <begin position="378"/>
        <end position="454"/>
    </location>
</feature>
<feature type="region of interest" description="Disordered" evidence="3">
    <location>
        <begin position="83"/>
        <end position="111"/>
    </location>
</feature>
<feature type="region of interest" description="Disordered" evidence="3">
    <location>
        <begin position="478"/>
        <end position="506"/>
    </location>
</feature>
<evidence type="ECO:0000313" key="4">
    <source>
        <dbReference type="EMBL" id="KFD48789.1"/>
    </source>
</evidence>
<dbReference type="Gene3D" id="1.10.150.50">
    <property type="entry name" value="Transcription Factor, Ets-1"/>
    <property type="match status" value="1"/>
</dbReference>
<dbReference type="PANTHER" id="PTHR12515">
    <property type="entry name" value="STERILE ALPHA MOTIF DOMAIN CONTAINING PROTEIN 4-RELATED"/>
    <property type="match status" value="1"/>
</dbReference>
<feature type="compositionally biased region" description="Polar residues" evidence="3">
    <location>
        <begin position="480"/>
        <end position="506"/>
    </location>
</feature>
<organism evidence="4 5">
    <name type="scientific">Trichuris suis</name>
    <name type="common">pig whipworm</name>
    <dbReference type="NCBI Taxonomy" id="68888"/>
    <lineage>
        <taxon>Eukaryota</taxon>
        <taxon>Metazoa</taxon>
        <taxon>Ecdysozoa</taxon>
        <taxon>Nematoda</taxon>
        <taxon>Enoplea</taxon>
        <taxon>Dorylaimia</taxon>
        <taxon>Trichinellida</taxon>
        <taxon>Trichuridae</taxon>
        <taxon>Trichuris</taxon>
    </lineage>
</organism>
<feature type="compositionally biased region" description="Basic and acidic residues" evidence="3">
    <location>
        <begin position="400"/>
        <end position="410"/>
    </location>
</feature>